<accession>A0ABU9Q2B5</accession>
<gene>
    <name evidence="1" type="ORF">V8G57_23750</name>
</gene>
<organism evidence="1 2">
    <name type="scientific">Collimonas rhizosphaerae</name>
    <dbReference type="NCBI Taxonomy" id="3126357"/>
    <lineage>
        <taxon>Bacteria</taxon>
        <taxon>Pseudomonadati</taxon>
        <taxon>Pseudomonadota</taxon>
        <taxon>Betaproteobacteria</taxon>
        <taxon>Burkholderiales</taxon>
        <taxon>Oxalobacteraceae</taxon>
        <taxon>Collimonas</taxon>
    </lineage>
</organism>
<keyword evidence="2" id="KW-1185">Reference proteome</keyword>
<protein>
    <submittedName>
        <fullName evidence="1">Fucose-binding lectin protein</fullName>
    </submittedName>
</protein>
<dbReference type="SUPFAM" id="SSF89372">
    <property type="entry name" value="Fucose-specific lectin"/>
    <property type="match status" value="1"/>
</dbReference>
<dbReference type="InterPro" id="IPR012475">
    <property type="entry name" value="Fungal_lectin"/>
</dbReference>
<evidence type="ECO:0000313" key="2">
    <source>
        <dbReference type="Proteomes" id="UP001495910"/>
    </source>
</evidence>
<reference evidence="1 2" key="1">
    <citation type="submission" date="2024-02" db="EMBL/GenBank/DDBJ databases">
        <title>Draft genome sequence of Collimonas sp. strain H4R21, an effective mineral-weathering bacterial strain isolated from the beech rhizosphere.</title>
        <authorList>
            <person name="Morin E."/>
            <person name="Uroz S."/>
            <person name="Leveau J.H.J."/>
            <person name="Kumar R."/>
            <person name="Rey M.W."/>
            <person name="Pham J."/>
        </authorList>
    </citation>
    <scope>NUCLEOTIDE SEQUENCE [LARGE SCALE GENOMIC DNA]</scope>
    <source>
        <strain evidence="1 2">H4R21</strain>
    </source>
</reference>
<evidence type="ECO:0000313" key="1">
    <source>
        <dbReference type="EMBL" id="MEM4990423.1"/>
    </source>
</evidence>
<dbReference type="Gene3D" id="2.40.128.190">
    <property type="match status" value="1"/>
</dbReference>
<dbReference type="Proteomes" id="UP001495910">
    <property type="component" value="Unassembled WGS sequence"/>
</dbReference>
<comment type="caution">
    <text evidence="1">The sequence shown here is derived from an EMBL/GenBank/DDBJ whole genome shotgun (WGS) entry which is preliminary data.</text>
</comment>
<name>A0ABU9Q2B5_9BURK</name>
<sequence>MSTQTAAVSWGTSSPSIRVYTSNGSTISERCYDGSKGWYTGAFKQPGENASATSWLNGSTIHIRVYATTGSQTTEWCWDGEGWYKGAYTG</sequence>
<dbReference type="Pfam" id="PF07938">
    <property type="entry name" value="Fungal_lectin"/>
    <property type="match status" value="1"/>
</dbReference>
<dbReference type="EMBL" id="JBANDC010000024">
    <property type="protein sequence ID" value="MEM4990423.1"/>
    <property type="molecule type" value="Genomic_DNA"/>
</dbReference>
<proteinExistence type="predicted"/>
<dbReference type="RefSeq" id="WP_092399758.1">
    <property type="nucleotide sequence ID" value="NZ_JBANDC010000024.1"/>
</dbReference>